<name>A0AAV7A0X3_ENGPU</name>
<sequence>MIFSHNPRLLMYGGLHYCDSDLSVMCLRWSLCCSGGGAFIRVHPLRRRLQTNHPPIRHIGSSCGFRYCVSPCPALTLFKF</sequence>
<gene>
    <name evidence="1" type="ORF">GDO81_017540</name>
</gene>
<protein>
    <submittedName>
        <fullName evidence="1">Uncharacterized protein</fullName>
    </submittedName>
</protein>
<dbReference type="AlphaFoldDB" id="A0AAV7A0X3"/>
<comment type="caution">
    <text evidence="1">The sequence shown here is derived from an EMBL/GenBank/DDBJ whole genome shotgun (WGS) entry which is preliminary data.</text>
</comment>
<dbReference type="EMBL" id="WNYA01000009">
    <property type="protein sequence ID" value="KAG8555011.1"/>
    <property type="molecule type" value="Genomic_DNA"/>
</dbReference>
<organism evidence="1 2">
    <name type="scientific">Engystomops pustulosus</name>
    <name type="common">Tungara frog</name>
    <name type="synonym">Physalaemus pustulosus</name>
    <dbReference type="NCBI Taxonomy" id="76066"/>
    <lineage>
        <taxon>Eukaryota</taxon>
        <taxon>Metazoa</taxon>
        <taxon>Chordata</taxon>
        <taxon>Craniata</taxon>
        <taxon>Vertebrata</taxon>
        <taxon>Euteleostomi</taxon>
        <taxon>Amphibia</taxon>
        <taxon>Batrachia</taxon>
        <taxon>Anura</taxon>
        <taxon>Neobatrachia</taxon>
        <taxon>Hyloidea</taxon>
        <taxon>Leptodactylidae</taxon>
        <taxon>Leiuperinae</taxon>
        <taxon>Engystomops</taxon>
    </lineage>
</organism>
<accession>A0AAV7A0X3</accession>
<evidence type="ECO:0000313" key="2">
    <source>
        <dbReference type="Proteomes" id="UP000824782"/>
    </source>
</evidence>
<dbReference type="Proteomes" id="UP000824782">
    <property type="component" value="Unassembled WGS sequence"/>
</dbReference>
<proteinExistence type="predicted"/>
<keyword evidence="2" id="KW-1185">Reference proteome</keyword>
<reference evidence="1" key="1">
    <citation type="thesis" date="2020" institute="ProQuest LLC" country="789 East Eisenhower Parkway, Ann Arbor, MI, USA">
        <title>Comparative Genomics and Chromosome Evolution.</title>
        <authorList>
            <person name="Mudd A.B."/>
        </authorList>
    </citation>
    <scope>NUCLEOTIDE SEQUENCE</scope>
    <source>
        <strain evidence="1">237g6f4</strain>
        <tissue evidence="1">Blood</tissue>
    </source>
</reference>
<evidence type="ECO:0000313" key="1">
    <source>
        <dbReference type="EMBL" id="KAG8555011.1"/>
    </source>
</evidence>